<sequence>MKKIAAAMALAALAGCAMGITDSSPHLNYEVDRPYQVVHDRAVHQAEECMQGVRNFEDRLSNIREPRRSEFRISENVSADARQGEVLVSDPLTGVVVARTQWRALGPDRTAVTQAVWGRGTWDGKTLHAMEQSILMDASVCTVYKIAE</sequence>
<evidence type="ECO:0000313" key="3">
    <source>
        <dbReference type="Proteomes" id="UP000776983"/>
    </source>
</evidence>
<accession>A0ABS8CAM8</accession>
<protein>
    <recommendedName>
        <fullName evidence="4">Lipoprotein</fullName>
    </recommendedName>
</protein>
<gene>
    <name evidence="2" type="ORF">H0484_04650</name>
</gene>
<name>A0ABS8CAM8_9BURK</name>
<dbReference type="Proteomes" id="UP000776983">
    <property type="component" value="Unassembled WGS sequence"/>
</dbReference>
<keyword evidence="3" id="KW-1185">Reference proteome</keyword>
<comment type="caution">
    <text evidence="2">The sequence shown here is derived from an EMBL/GenBank/DDBJ whole genome shotgun (WGS) entry which is preliminary data.</text>
</comment>
<reference evidence="2 3" key="1">
    <citation type="submission" date="2020-07" db="EMBL/GenBank/DDBJ databases">
        <title>Pusillimonas sp. nov., isolated from poultry manure in Taiwan.</title>
        <authorList>
            <person name="Lin S.-Y."/>
            <person name="Tang Y.-S."/>
            <person name="Young C.-C."/>
        </authorList>
    </citation>
    <scope>NUCLEOTIDE SEQUENCE [LARGE SCALE GENOMIC DNA]</scope>
    <source>
        <strain evidence="2 3">CC-YST705</strain>
    </source>
</reference>
<feature type="chain" id="PRO_5046033376" description="Lipoprotein" evidence="1">
    <location>
        <begin position="20"/>
        <end position="148"/>
    </location>
</feature>
<feature type="signal peptide" evidence="1">
    <location>
        <begin position="1"/>
        <end position="19"/>
    </location>
</feature>
<evidence type="ECO:0000313" key="2">
    <source>
        <dbReference type="EMBL" id="MCB5363043.1"/>
    </source>
</evidence>
<organism evidence="2 3">
    <name type="scientific">Mesopusillimonas faecipullorum</name>
    <dbReference type="NCBI Taxonomy" id="2755040"/>
    <lineage>
        <taxon>Bacteria</taxon>
        <taxon>Pseudomonadati</taxon>
        <taxon>Pseudomonadota</taxon>
        <taxon>Betaproteobacteria</taxon>
        <taxon>Burkholderiales</taxon>
        <taxon>Alcaligenaceae</taxon>
        <taxon>Mesopusillimonas</taxon>
    </lineage>
</organism>
<dbReference type="EMBL" id="JACDXW010000002">
    <property type="protein sequence ID" value="MCB5363043.1"/>
    <property type="molecule type" value="Genomic_DNA"/>
</dbReference>
<keyword evidence="1" id="KW-0732">Signal</keyword>
<dbReference type="RefSeq" id="WP_226953286.1">
    <property type="nucleotide sequence ID" value="NZ_JACDXW010000002.1"/>
</dbReference>
<proteinExistence type="predicted"/>
<dbReference type="NCBIfam" id="NF046053">
    <property type="entry name" value="lipo_BPTD_2524"/>
    <property type="match status" value="1"/>
</dbReference>
<dbReference type="PROSITE" id="PS51257">
    <property type="entry name" value="PROKAR_LIPOPROTEIN"/>
    <property type="match status" value="1"/>
</dbReference>
<evidence type="ECO:0008006" key="4">
    <source>
        <dbReference type="Google" id="ProtNLM"/>
    </source>
</evidence>
<evidence type="ECO:0000256" key="1">
    <source>
        <dbReference type="SAM" id="SignalP"/>
    </source>
</evidence>